<keyword evidence="6" id="KW-0547">Nucleotide-binding</keyword>
<keyword evidence="3" id="KW-1003">Cell membrane</keyword>
<evidence type="ECO:0000256" key="3">
    <source>
        <dbReference type="ARBA" id="ARBA00022475"/>
    </source>
</evidence>
<dbReference type="PANTHER" id="PTHR42781">
    <property type="entry name" value="SPERMIDINE/PUTRESCINE IMPORT ATP-BINDING PROTEIN POTA"/>
    <property type="match status" value="1"/>
</dbReference>
<evidence type="ECO:0000256" key="7">
    <source>
        <dbReference type="ARBA" id="ARBA00022840"/>
    </source>
</evidence>
<proteinExistence type="inferred from homology"/>
<comment type="catalytic activity">
    <reaction evidence="15">
        <text>tungstate(in) + ATP + H2O = tungstate(out) + ADP + phosphate + H(+)</text>
        <dbReference type="Rhea" id="RHEA:35027"/>
        <dbReference type="ChEBI" id="CHEBI:15377"/>
        <dbReference type="ChEBI" id="CHEBI:15378"/>
        <dbReference type="ChEBI" id="CHEBI:30616"/>
        <dbReference type="ChEBI" id="CHEBI:43474"/>
        <dbReference type="ChEBI" id="CHEBI:46502"/>
        <dbReference type="ChEBI" id="CHEBI:456216"/>
        <dbReference type="EC" id="7.3.2.6"/>
    </reaction>
</comment>
<dbReference type="InterPro" id="IPR003593">
    <property type="entry name" value="AAA+_ATPase"/>
</dbReference>
<evidence type="ECO:0000256" key="11">
    <source>
        <dbReference type="ARBA" id="ARBA00038307"/>
    </source>
</evidence>
<dbReference type="FunFam" id="3.40.50.300:FF:000425">
    <property type="entry name" value="Probable ABC transporter, ATP-binding subunit"/>
    <property type="match status" value="1"/>
</dbReference>
<dbReference type="EMBL" id="CP084166">
    <property type="protein sequence ID" value="UJG41365.1"/>
    <property type="molecule type" value="Genomic_DNA"/>
</dbReference>
<evidence type="ECO:0000259" key="17">
    <source>
        <dbReference type="PROSITE" id="PS50893"/>
    </source>
</evidence>
<dbReference type="CDD" id="cd03259">
    <property type="entry name" value="ABC_Carb_Solutes_like"/>
    <property type="match status" value="1"/>
</dbReference>
<gene>
    <name evidence="18" type="ORF">K9W45_02620</name>
</gene>
<dbReference type="PROSITE" id="PS00211">
    <property type="entry name" value="ABC_TRANSPORTER_1"/>
    <property type="match status" value="1"/>
</dbReference>
<dbReference type="PANTHER" id="PTHR42781:SF4">
    <property type="entry name" value="SPERMIDINE_PUTRESCINE IMPORT ATP-BINDING PROTEIN POTA"/>
    <property type="match status" value="1"/>
</dbReference>
<dbReference type="InterPro" id="IPR003439">
    <property type="entry name" value="ABC_transporter-like_ATP-bd"/>
</dbReference>
<evidence type="ECO:0000256" key="6">
    <source>
        <dbReference type="ARBA" id="ARBA00022741"/>
    </source>
</evidence>
<dbReference type="InterPro" id="IPR050093">
    <property type="entry name" value="ABC_SmlMolc_Importer"/>
</dbReference>
<evidence type="ECO:0000256" key="15">
    <source>
        <dbReference type="ARBA" id="ARBA00047936"/>
    </source>
</evidence>
<dbReference type="SUPFAM" id="SSF52540">
    <property type="entry name" value="P-loop containing nucleoside triphosphate hydrolases"/>
    <property type="match status" value="1"/>
</dbReference>
<evidence type="ECO:0000256" key="4">
    <source>
        <dbReference type="ARBA" id="ARBA00022496"/>
    </source>
</evidence>
<keyword evidence="5" id="KW-0500">Molybdenum</keyword>
<dbReference type="PROSITE" id="PS50893">
    <property type="entry name" value="ABC_TRANSPORTER_2"/>
    <property type="match status" value="1"/>
</dbReference>
<evidence type="ECO:0000313" key="18">
    <source>
        <dbReference type="EMBL" id="UJG41365.1"/>
    </source>
</evidence>
<dbReference type="GO" id="GO:0016887">
    <property type="term" value="F:ATP hydrolysis activity"/>
    <property type="evidence" value="ECO:0007669"/>
    <property type="project" value="InterPro"/>
</dbReference>
<evidence type="ECO:0000256" key="10">
    <source>
        <dbReference type="ARBA" id="ARBA00023136"/>
    </source>
</evidence>
<sequence>MTKLEIKDLSMRYQRKYILDNLCLEVESGELVVILGESGCGKTSLLKVIAGILEHETGRIFVDGVDISNLSPQKRNIGYVPQGQILFPHMKVKDNVIFGLKAKKLPREQIKEKLEWIVNLTEIKDLLDRYPHEISGGQKQRVALARSMVTNPKILLLDEPLSSIDASGREALALTIRRIQKETETTTLYVTHNQEEARLIGDRVAIMYDGKVQQIGKIIEVDRKPLNYLTAKIMGSLNVFPVSFYSINKENDNFVIVDTTIGQMKIPLSDTQRRKKITGIKIPPTEIKISTIEKKLSEEKESVIKKGIIKSVIEIGKSLFRIVVEIQGENIEYLKVDTENKELVNYLKTNQNVTLEIASEKVVLL</sequence>
<evidence type="ECO:0000256" key="8">
    <source>
        <dbReference type="ARBA" id="ARBA00023004"/>
    </source>
</evidence>
<keyword evidence="4" id="KW-0410">Iron transport</keyword>
<evidence type="ECO:0000256" key="1">
    <source>
        <dbReference type="ARBA" id="ARBA00004236"/>
    </source>
</evidence>
<dbReference type="InterPro" id="IPR027417">
    <property type="entry name" value="P-loop_NTPase"/>
</dbReference>
<comment type="subcellular location">
    <subcellularLocation>
        <location evidence="1">Cell membrane</location>
    </subcellularLocation>
</comment>
<dbReference type="GO" id="GO:0015408">
    <property type="term" value="F:ABC-type ferric iron transporter activity"/>
    <property type="evidence" value="ECO:0007669"/>
    <property type="project" value="InterPro"/>
</dbReference>
<comment type="subunit">
    <text evidence="12">The complex is composed of two ATP-binding proteins (WtpC), two transmembrane proteins (WtpB) and a solute-binding protein (WtpA).</text>
</comment>
<keyword evidence="9" id="KW-0406">Ion transport</keyword>
<keyword evidence="2" id="KW-0813">Transport</keyword>
<dbReference type="InterPro" id="IPR017871">
    <property type="entry name" value="ABC_transporter-like_CS"/>
</dbReference>
<dbReference type="SMART" id="SM00382">
    <property type="entry name" value="AAA"/>
    <property type="match status" value="1"/>
</dbReference>
<evidence type="ECO:0000256" key="13">
    <source>
        <dbReference type="ARBA" id="ARBA00039025"/>
    </source>
</evidence>
<keyword evidence="7 18" id="KW-0067">ATP-binding</keyword>
<dbReference type="Gene3D" id="3.40.50.300">
    <property type="entry name" value="P-loop containing nucleotide triphosphate hydrolases"/>
    <property type="match status" value="1"/>
</dbReference>
<dbReference type="GO" id="GO:0005886">
    <property type="term" value="C:plasma membrane"/>
    <property type="evidence" value="ECO:0007669"/>
    <property type="project" value="UniProtKB-SubCell"/>
</dbReference>
<dbReference type="Proteomes" id="UP001201020">
    <property type="component" value="Chromosome"/>
</dbReference>
<reference evidence="18" key="1">
    <citation type="journal article" date="2022" name="Nat. Microbiol.">
        <title>Unique mobile elements and scalable gene flow at the prokaryote-eukaryote boundary revealed by circularized Asgard archaea genomes.</title>
        <authorList>
            <person name="Wu F."/>
            <person name="Speth D.R."/>
            <person name="Philosof A."/>
            <person name="Cremiere A."/>
            <person name="Narayanan A."/>
            <person name="Barco R.A."/>
            <person name="Connon S.A."/>
            <person name="Amend J.P."/>
            <person name="Antoshechkin I.A."/>
            <person name="Orphan V.J."/>
        </authorList>
    </citation>
    <scope>NUCLEOTIDE SEQUENCE</scope>
    <source>
        <strain evidence="18">PM71</strain>
    </source>
</reference>
<protein>
    <recommendedName>
        <fullName evidence="14">Molybdate/tungstate import ATP-binding protein WtpC</fullName>
        <ecNumber evidence="13">7.3.2.6</ecNumber>
    </recommendedName>
</protein>
<dbReference type="InterPro" id="IPR015853">
    <property type="entry name" value="ABC_transpr_FbpC"/>
</dbReference>
<dbReference type="AlphaFoldDB" id="A0A9Y1FLI2"/>
<name>A0A9Y1FLI2_9ARCH</name>
<evidence type="ECO:0000256" key="16">
    <source>
        <dbReference type="ARBA" id="ARBA00057369"/>
    </source>
</evidence>
<feature type="domain" description="ABC transporter" evidence="17">
    <location>
        <begin position="4"/>
        <end position="234"/>
    </location>
</feature>
<evidence type="ECO:0000256" key="5">
    <source>
        <dbReference type="ARBA" id="ARBA00022505"/>
    </source>
</evidence>
<dbReference type="Pfam" id="PF00005">
    <property type="entry name" value="ABC_tran"/>
    <property type="match status" value="1"/>
</dbReference>
<organism evidence="18">
    <name type="scientific">Candidatus Heimdallarchaeum aukensis</name>
    <dbReference type="NCBI Taxonomy" id="2876573"/>
    <lineage>
        <taxon>Archaea</taxon>
        <taxon>Promethearchaeati</taxon>
        <taxon>Candidatus Heimdallarchaeota</taxon>
        <taxon>Candidatus Heimdallarchaeia (ex Rinke et al. 2021) (nom. nud.)</taxon>
        <taxon>Candidatus Heimdallarchaeales</taxon>
        <taxon>Candidatus Heimdallarchaeaceae</taxon>
        <taxon>Candidatus Heimdallarchaeum</taxon>
    </lineage>
</organism>
<keyword evidence="10" id="KW-0472">Membrane</keyword>
<comment type="function">
    <text evidence="16">Part of the ABC transporter complex WtpABC involved in molybdate/tungstate import. Responsible for energy coupling to the transport system.</text>
</comment>
<evidence type="ECO:0000256" key="14">
    <source>
        <dbReference type="ARBA" id="ARBA00041133"/>
    </source>
</evidence>
<comment type="similarity">
    <text evidence="11">Belongs to the ABC transporter superfamily. Sulfate/tungstate importer (TC 3.A.1.6) family.</text>
</comment>
<dbReference type="EC" id="7.3.2.6" evidence="13"/>
<accession>A0A9Y1FLI2</accession>
<keyword evidence="8" id="KW-0408">Iron</keyword>
<evidence type="ECO:0000256" key="12">
    <source>
        <dbReference type="ARBA" id="ARBA00038781"/>
    </source>
</evidence>
<evidence type="ECO:0000256" key="2">
    <source>
        <dbReference type="ARBA" id="ARBA00022448"/>
    </source>
</evidence>
<dbReference type="GO" id="GO:0005524">
    <property type="term" value="F:ATP binding"/>
    <property type="evidence" value="ECO:0007669"/>
    <property type="project" value="UniProtKB-KW"/>
</dbReference>
<dbReference type="GO" id="GO:1901238">
    <property type="term" value="F:ABC-type tungstate transporter activity"/>
    <property type="evidence" value="ECO:0007669"/>
    <property type="project" value="UniProtKB-EC"/>
</dbReference>
<evidence type="ECO:0000256" key="9">
    <source>
        <dbReference type="ARBA" id="ARBA00023065"/>
    </source>
</evidence>